<evidence type="ECO:0000313" key="5">
    <source>
        <dbReference type="EMBL" id="MBD7915826.1"/>
    </source>
</evidence>
<dbReference type="RefSeq" id="WP_191750580.1">
    <property type="nucleotide sequence ID" value="NZ_JACSQZ010000046.1"/>
</dbReference>
<evidence type="ECO:0000313" key="6">
    <source>
        <dbReference type="Proteomes" id="UP000640335"/>
    </source>
</evidence>
<protein>
    <recommendedName>
        <fullName evidence="3">Nuclease SbcCD subunit C</fullName>
    </recommendedName>
</protein>
<feature type="coiled-coil region" evidence="4">
    <location>
        <begin position="632"/>
        <end position="659"/>
    </location>
</feature>
<dbReference type="PANTHER" id="PTHR32114:SF2">
    <property type="entry name" value="ABC TRANSPORTER ABCH.3"/>
    <property type="match status" value="1"/>
</dbReference>
<evidence type="ECO:0000256" key="1">
    <source>
        <dbReference type="ARBA" id="ARBA00006930"/>
    </source>
</evidence>
<proteinExistence type="inferred from homology"/>
<comment type="similarity">
    <text evidence="1">Belongs to the SMC family. SbcC subfamily.</text>
</comment>
<dbReference type="EMBL" id="JACSQZ010000046">
    <property type="protein sequence ID" value="MBD7915826.1"/>
    <property type="molecule type" value="Genomic_DNA"/>
</dbReference>
<dbReference type="Proteomes" id="UP000640335">
    <property type="component" value="Unassembled WGS sequence"/>
</dbReference>
<gene>
    <name evidence="5" type="ORF">H9660_11790</name>
</gene>
<keyword evidence="4" id="KW-0175">Coiled coil</keyword>
<dbReference type="Pfam" id="PF13555">
    <property type="entry name" value="AAA_29"/>
    <property type="match status" value="1"/>
</dbReference>
<feature type="coiled-coil region" evidence="4">
    <location>
        <begin position="688"/>
        <end position="789"/>
    </location>
</feature>
<keyword evidence="6" id="KW-1185">Reference proteome</keyword>
<evidence type="ECO:0000256" key="2">
    <source>
        <dbReference type="ARBA" id="ARBA00011322"/>
    </source>
</evidence>
<name>A0ABR8Q5W4_9CLOT</name>
<dbReference type="Pfam" id="PF13558">
    <property type="entry name" value="SbcC_Walker_B"/>
    <property type="match status" value="1"/>
</dbReference>
<sequence>MIIKKLIVSAFGPYATEQELDFESFLSDKNMFVITGNTGAGKTTIFDAINFVLYGEASGSERDGKSLRSDFAEPSTKTEVKLWFSLRGKEYYIKRSPQYFRPKQKGEGFTESKAEAELIYDDKTITGSKEVTRQVEEILGITSDQFKQLVMIPQGEFKKLLNSDSDKKEEIFRKIFGTKIFSDIQQNIKNEANNLKKSIEEVLRDRENRIRSFKLRKDDTLLRALILNKDLNVELILEEFNKSIERDKEEEKALKEKNDNLKLKLETLSKELVLGKEVNKKLETLERYRKDFEELNALKEEFKLKEEELKYAKKAVTALNYEEKYNEKNKALIRIKNNLSASIERVNKLKIDLEKAEENFKKEVEKEPLKNELTKKLDEIIGLKDKTLIYKENSEKLTLLKVSYGKIKERIEKIKKEIEENSKLVVKINDEIAIIQNLKEEASKLNIEELNYKNKEEKLNSLKLSLNKLTNELLKEEKLKNDYEVLNNIYINKRNIYEALDESFRRNLAGILAKDLEEGKECPVCGSKAHPKVAILENKDISEDEVKKAKLEEEKSRKDMEASLTSLTKIKAEIDSLKNDNINKLFNEIFNEELGDIALNLEKVCEELNYTSKTLNSITLKKKEMESRILKEEELKNKKINSENLNDALRKELENKSEELLLREGEVKTQEANLNNIVNDFKGNIKTIEELNLEEKDINNNLKILKEAYEKSEAYFKNVQSIFDKENGNKETLENMKKEANRERESALVEFKEKVLSLGFKDYKDYISKRKKENEIELIEEEIKKYNLNLSNSHKLYSLSLEECKDLKIIDIALIEASIKEVNKESEDINNLIKEVYSKIDQNSKTLETCLEFNKKIVQEEEKYKTIGRLSKIINGDNPRKISFERYVLAAYFEDIISAANIRFSKMTNSRFELLRKEELGDKRKGQGLDLEVFDNYTGKSRDVKTLSGGESFKASLAMALGLADVVQRYSGGIQLDTIFIDEGFGTLDPESLDIAIDCLIDLQDNGRVVGVISHVQELKDRIDVKLEVTSTNKGSKAEFRV</sequence>
<feature type="coiled-coil region" evidence="4">
    <location>
        <begin position="237"/>
        <end position="366"/>
    </location>
</feature>
<accession>A0ABR8Q5W4</accession>
<organism evidence="5 6">
    <name type="scientific">Clostridium gallinarum</name>
    <dbReference type="NCBI Taxonomy" id="2762246"/>
    <lineage>
        <taxon>Bacteria</taxon>
        <taxon>Bacillati</taxon>
        <taxon>Bacillota</taxon>
        <taxon>Clostridia</taxon>
        <taxon>Eubacteriales</taxon>
        <taxon>Clostridiaceae</taxon>
        <taxon>Clostridium</taxon>
    </lineage>
</organism>
<evidence type="ECO:0000256" key="4">
    <source>
        <dbReference type="SAM" id="Coils"/>
    </source>
</evidence>
<dbReference type="InterPro" id="IPR027417">
    <property type="entry name" value="P-loop_NTPase"/>
</dbReference>
<dbReference type="PANTHER" id="PTHR32114">
    <property type="entry name" value="ABC TRANSPORTER ABCH.3"/>
    <property type="match status" value="1"/>
</dbReference>
<evidence type="ECO:0000256" key="3">
    <source>
        <dbReference type="ARBA" id="ARBA00013368"/>
    </source>
</evidence>
<dbReference type="Gene3D" id="3.40.50.300">
    <property type="entry name" value="P-loop containing nucleotide triphosphate hydrolases"/>
    <property type="match status" value="2"/>
</dbReference>
<reference evidence="5 6" key="1">
    <citation type="submission" date="2020-08" db="EMBL/GenBank/DDBJ databases">
        <title>A Genomic Blueprint of the Chicken Gut Microbiome.</title>
        <authorList>
            <person name="Gilroy R."/>
            <person name="Ravi A."/>
            <person name="Getino M."/>
            <person name="Pursley I."/>
            <person name="Horton D.L."/>
            <person name="Alikhan N.-F."/>
            <person name="Baker D."/>
            <person name="Gharbi K."/>
            <person name="Hall N."/>
            <person name="Watson M."/>
            <person name="Adriaenssens E.M."/>
            <person name="Foster-Nyarko E."/>
            <person name="Jarju S."/>
            <person name="Secka A."/>
            <person name="Antonio M."/>
            <person name="Oren A."/>
            <person name="Chaudhuri R."/>
            <person name="La Ragione R.M."/>
            <person name="Hildebrand F."/>
            <person name="Pallen M.J."/>
        </authorList>
    </citation>
    <scope>NUCLEOTIDE SEQUENCE [LARGE SCALE GENOMIC DNA]</scope>
    <source>
        <strain evidence="5 6">Sa3CUN1</strain>
    </source>
</reference>
<feature type="coiled-coil region" evidence="4">
    <location>
        <begin position="404"/>
        <end position="486"/>
    </location>
</feature>
<dbReference type="SUPFAM" id="SSF52540">
    <property type="entry name" value="P-loop containing nucleoside triphosphate hydrolases"/>
    <property type="match status" value="1"/>
</dbReference>
<comment type="subunit">
    <text evidence="2">Heterodimer of SbcC and SbcD.</text>
</comment>
<comment type="caution">
    <text evidence="5">The sequence shown here is derived from an EMBL/GenBank/DDBJ whole genome shotgun (WGS) entry which is preliminary data.</text>
</comment>
<feature type="coiled-coil region" evidence="4">
    <location>
        <begin position="181"/>
        <end position="209"/>
    </location>
</feature>